<dbReference type="InterPro" id="IPR043502">
    <property type="entry name" value="DNA/RNA_pol_sf"/>
</dbReference>
<feature type="site" description="Substrate discrimination" evidence="13">
    <location>
        <position position="18"/>
    </location>
</feature>
<dbReference type="Gene3D" id="1.10.150.20">
    <property type="entry name" value="5' to 3' exonuclease, C-terminal subdomain"/>
    <property type="match status" value="1"/>
</dbReference>
<dbReference type="GO" id="GO:0009432">
    <property type="term" value="P:SOS response"/>
    <property type="evidence" value="ECO:0007669"/>
    <property type="project" value="TreeGrafter"/>
</dbReference>
<comment type="catalytic activity">
    <reaction evidence="12 13">
        <text>DNA(n) + a 2'-deoxyribonucleoside 5'-triphosphate = DNA(n+1) + diphosphate</text>
        <dbReference type="Rhea" id="RHEA:22508"/>
        <dbReference type="Rhea" id="RHEA-COMP:17339"/>
        <dbReference type="Rhea" id="RHEA-COMP:17340"/>
        <dbReference type="ChEBI" id="CHEBI:33019"/>
        <dbReference type="ChEBI" id="CHEBI:61560"/>
        <dbReference type="ChEBI" id="CHEBI:173112"/>
        <dbReference type="EC" id="2.7.7.7"/>
    </reaction>
</comment>
<dbReference type="InterPro" id="IPR043128">
    <property type="entry name" value="Rev_trsase/Diguanyl_cyclase"/>
</dbReference>
<dbReference type="Pfam" id="PF21999">
    <property type="entry name" value="IMS_HHH_1"/>
    <property type="match status" value="1"/>
</dbReference>
<dbReference type="InterPro" id="IPR022880">
    <property type="entry name" value="DNApol_IV"/>
</dbReference>
<dbReference type="GO" id="GO:0003684">
    <property type="term" value="F:damaged DNA binding"/>
    <property type="evidence" value="ECO:0007669"/>
    <property type="project" value="InterPro"/>
</dbReference>
<dbReference type="InterPro" id="IPR036775">
    <property type="entry name" value="DNA_pol_Y-fam_lit_finger_sf"/>
</dbReference>
<name>A0A7X3IK10_9BACL</name>
<dbReference type="SUPFAM" id="SSF100879">
    <property type="entry name" value="Lesion bypass DNA polymerase (Y-family), little finger domain"/>
    <property type="match status" value="1"/>
</dbReference>
<feature type="binding site" evidence="13">
    <location>
        <position position="109"/>
    </location>
    <ligand>
        <name>Mg(2+)</name>
        <dbReference type="ChEBI" id="CHEBI:18420"/>
    </ligand>
</feature>
<evidence type="ECO:0000313" key="15">
    <source>
        <dbReference type="EMBL" id="MWV45115.1"/>
    </source>
</evidence>
<comment type="subcellular location">
    <subcellularLocation>
        <location evidence="1 13">Cytoplasm</location>
    </subcellularLocation>
</comment>
<evidence type="ECO:0000256" key="6">
    <source>
        <dbReference type="ARBA" id="ARBA00022705"/>
    </source>
</evidence>
<dbReference type="GO" id="GO:0006281">
    <property type="term" value="P:DNA repair"/>
    <property type="evidence" value="ECO:0007669"/>
    <property type="project" value="UniProtKB-UniRule"/>
</dbReference>
<accession>A0A7X3IK10</accession>
<keyword evidence="10 13" id="KW-0238">DNA-binding</keyword>
<comment type="caution">
    <text evidence="15">The sequence shown here is derived from an EMBL/GenBank/DDBJ whole genome shotgun (WGS) entry which is preliminary data.</text>
</comment>
<feature type="domain" description="UmuC" evidence="14">
    <location>
        <begin position="9"/>
        <end position="194"/>
    </location>
</feature>
<dbReference type="EMBL" id="WUBI01000002">
    <property type="protein sequence ID" value="MWV45115.1"/>
    <property type="molecule type" value="Genomic_DNA"/>
</dbReference>
<dbReference type="GO" id="GO:0042276">
    <property type="term" value="P:error-prone translesion synthesis"/>
    <property type="evidence" value="ECO:0007669"/>
    <property type="project" value="TreeGrafter"/>
</dbReference>
<evidence type="ECO:0000256" key="4">
    <source>
        <dbReference type="ARBA" id="ARBA00022679"/>
    </source>
</evidence>
<dbReference type="HAMAP" id="MF_01113">
    <property type="entry name" value="DNApol_IV"/>
    <property type="match status" value="1"/>
</dbReference>
<keyword evidence="3 13" id="KW-0963">Cytoplasm</keyword>
<dbReference type="PANTHER" id="PTHR11076">
    <property type="entry name" value="DNA REPAIR POLYMERASE UMUC / TRANSFERASE FAMILY MEMBER"/>
    <property type="match status" value="1"/>
</dbReference>
<protein>
    <recommendedName>
        <fullName evidence="13">DNA polymerase IV</fullName>
        <shortName evidence="13">Pol IV</shortName>
        <ecNumber evidence="13">2.7.7.7</ecNumber>
    </recommendedName>
</protein>
<dbReference type="Gene3D" id="3.30.1490.100">
    <property type="entry name" value="DNA polymerase, Y-family, little finger domain"/>
    <property type="match status" value="1"/>
</dbReference>
<dbReference type="NCBIfam" id="NF002848">
    <property type="entry name" value="PRK03103.1"/>
    <property type="match status" value="1"/>
</dbReference>
<evidence type="ECO:0000256" key="7">
    <source>
        <dbReference type="ARBA" id="ARBA00022723"/>
    </source>
</evidence>
<evidence type="ECO:0000256" key="8">
    <source>
        <dbReference type="ARBA" id="ARBA00022763"/>
    </source>
</evidence>
<dbReference type="SUPFAM" id="SSF56672">
    <property type="entry name" value="DNA/RNA polymerases"/>
    <property type="match status" value="1"/>
</dbReference>
<evidence type="ECO:0000256" key="12">
    <source>
        <dbReference type="ARBA" id="ARBA00049244"/>
    </source>
</evidence>
<dbReference type="EC" id="2.7.7.7" evidence="13"/>
<comment type="cofactor">
    <cofactor evidence="13">
        <name>Mg(2+)</name>
        <dbReference type="ChEBI" id="CHEBI:18420"/>
    </cofactor>
    <text evidence="13">Binds 2 magnesium ions per subunit.</text>
</comment>
<evidence type="ECO:0000256" key="13">
    <source>
        <dbReference type="HAMAP-Rule" id="MF_01113"/>
    </source>
</evidence>
<feature type="binding site" evidence="13">
    <location>
        <position position="13"/>
    </location>
    <ligand>
        <name>Mg(2+)</name>
        <dbReference type="ChEBI" id="CHEBI:18420"/>
    </ligand>
</feature>
<evidence type="ECO:0000256" key="1">
    <source>
        <dbReference type="ARBA" id="ARBA00004496"/>
    </source>
</evidence>
<dbReference type="Pfam" id="PF11799">
    <property type="entry name" value="IMS_C"/>
    <property type="match status" value="1"/>
</dbReference>
<dbReference type="InterPro" id="IPR001126">
    <property type="entry name" value="UmuC"/>
</dbReference>
<dbReference type="InterPro" id="IPR053848">
    <property type="entry name" value="IMS_HHH_1"/>
</dbReference>
<dbReference type="PROSITE" id="PS50173">
    <property type="entry name" value="UMUC"/>
    <property type="match status" value="1"/>
</dbReference>
<sequence length="414" mass="46629">MAKSKKRVIMLADCQSFYASVEKAAHPEYEGKPLVVSGDPARRSGIILAACPLAKKYGVTTAERLGDALRKCPHLVVVRPRMAEYIRVSLHITDILQSFTDLVEPYSIDEQHLDVTGSLALFGNPVEIARRIQHRVLYETGVYVRVGISDCKVLSKIACDIYAKKNKDGIYTLEREELAETLWEKPVHEMFMVGSRMTRHLYKMGIHTIGDLARTPLPRLTDRWGVNGEVLWRIARGIDSSPVTPHSQLQQQKGVGHQMTLPRDYTDWKEIQAVLLELCEQVGRRCREKGLMGCVVSVGCQGADYDRPTGFSRQMKLADPTNITDEIYGAACLLFRRHWNNLPVRRVGVSLSDLSPDSLVQLTLFGDRDRKRDLERATDGIKRKFGETAILRASSLQDSGQAQERSLRIGGHYK</sequence>
<keyword evidence="8 13" id="KW-0227">DNA damage</keyword>
<dbReference type="RefSeq" id="WP_160498705.1">
    <property type="nucleotide sequence ID" value="NZ_WUBI01000002.1"/>
</dbReference>
<keyword evidence="7 13" id="KW-0479">Metal-binding</keyword>
<keyword evidence="11 13" id="KW-0234">DNA repair</keyword>
<dbReference type="AlphaFoldDB" id="A0A7X3IK10"/>
<dbReference type="Pfam" id="PF00817">
    <property type="entry name" value="IMS"/>
    <property type="match status" value="1"/>
</dbReference>
<evidence type="ECO:0000256" key="9">
    <source>
        <dbReference type="ARBA" id="ARBA00022842"/>
    </source>
</evidence>
<keyword evidence="5 13" id="KW-0548">Nucleotidyltransferase</keyword>
<evidence type="ECO:0000256" key="2">
    <source>
        <dbReference type="ARBA" id="ARBA00010945"/>
    </source>
</evidence>
<evidence type="ECO:0000256" key="5">
    <source>
        <dbReference type="ARBA" id="ARBA00022695"/>
    </source>
</evidence>
<gene>
    <name evidence="13" type="primary">dinB</name>
    <name evidence="15" type="ORF">GRF59_15935</name>
</gene>
<dbReference type="Proteomes" id="UP000460318">
    <property type="component" value="Unassembled WGS sequence"/>
</dbReference>
<evidence type="ECO:0000313" key="16">
    <source>
        <dbReference type="Proteomes" id="UP000460318"/>
    </source>
</evidence>
<evidence type="ECO:0000256" key="3">
    <source>
        <dbReference type="ARBA" id="ARBA00022490"/>
    </source>
</evidence>
<dbReference type="Gene3D" id="3.30.70.270">
    <property type="match status" value="1"/>
</dbReference>
<organism evidence="15 16">
    <name type="scientific">Paenibacillus dendrobii</name>
    <dbReference type="NCBI Taxonomy" id="2691084"/>
    <lineage>
        <taxon>Bacteria</taxon>
        <taxon>Bacillati</taxon>
        <taxon>Bacillota</taxon>
        <taxon>Bacilli</taxon>
        <taxon>Bacillales</taxon>
        <taxon>Paenibacillaceae</taxon>
        <taxon>Paenibacillus</taxon>
    </lineage>
</organism>
<keyword evidence="13" id="KW-0239">DNA-directed DNA polymerase</keyword>
<keyword evidence="13" id="KW-0515">Mutator protein</keyword>
<evidence type="ECO:0000256" key="10">
    <source>
        <dbReference type="ARBA" id="ARBA00023125"/>
    </source>
</evidence>
<dbReference type="InterPro" id="IPR017961">
    <property type="entry name" value="DNA_pol_Y-fam_little_finger"/>
</dbReference>
<dbReference type="GO" id="GO:0003887">
    <property type="term" value="F:DNA-directed DNA polymerase activity"/>
    <property type="evidence" value="ECO:0007669"/>
    <property type="project" value="UniProtKB-UniRule"/>
</dbReference>
<evidence type="ECO:0000256" key="11">
    <source>
        <dbReference type="ARBA" id="ARBA00023204"/>
    </source>
</evidence>
<feature type="active site" evidence="13">
    <location>
        <position position="110"/>
    </location>
</feature>
<keyword evidence="16" id="KW-1185">Reference proteome</keyword>
<dbReference type="InterPro" id="IPR050116">
    <property type="entry name" value="DNA_polymerase-Y"/>
</dbReference>
<comment type="similarity">
    <text evidence="2 13">Belongs to the DNA polymerase type-Y family.</text>
</comment>
<keyword evidence="4 13" id="KW-0808">Transferase</keyword>
<dbReference type="GO" id="GO:0006261">
    <property type="term" value="P:DNA-templated DNA replication"/>
    <property type="evidence" value="ECO:0007669"/>
    <property type="project" value="UniProtKB-UniRule"/>
</dbReference>
<comment type="function">
    <text evidence="13">Poorly processive, error-prone DNA polymerase involved in untargeted mutagenesis. Copies undamaged DNA at stalled replication forks, which arise in vivo from mismatched or misaligned primer ends. These misaligned primers can be extended by PolIV. Exhibits no 3'-5' exonuclease (proofreading) activity. May be involved in translesional synthesis, in conjunction with the beta clamp from PolIII.</text>
</comment>
<dbReference type="Gene3D" id="3.40.1170.60">
    <property type="match status" value="1"/>
</dbReference>
<evidence type="ECO:0000259" key="14">
    <source>
        <dbReference type="PROSITE" id="PS50173"/>
    </source>
</evidence>
<dbReference type="PANTHER" id="PTHR11076:SF35">
    <property type="entry name" value="DNA REPAIR PROTEIN HOMOLOG YOBH"/>
    <property type="match status" value="1"/>
</dbReference>
<dbReference type="CDD" id="cd03586">
    <property type="entry name" value="PolY_Pol_IV_kappa"/>
    <property type="match status" value="1"/>
</dbReference>
<dbReference type="GO" id="GO:0005829">
    <property type="term" value="C:cytosol"/>
    <property type="evidence" value="ECO:0007669"/>
    <property type="project" value="TreeGrafter"/>
</dbReference>
<comment type="subunit">
    <text evidence="13">Monomer.</text>
</comment>
<keyword evidence="9 13" id="KW-0460">Magnesium</keyword>
<reference evidence="15 16" key="1">
    <citation type="submission" date="2019-12" db="EMBL/GenBank/DDBJ databases">
        <title>Paenibacillus sp. nov., an endophytic bacterium isolated from the stem of Dendrobium.</title>
        <authorList>
            <person name="Zhao R."/>
        </authorList>
    </citation>
    <scope>NUCLEOTIDE SEQUENCE [LARGE SCALE GENOMIC DNA]</scope>
    <source>
        <strain evidence="15 16">HJL G12</strain>
    </source>
</reference>
<proteinExistence type="inferred from homology"/>
<keyword evidence="6 13" id="KW-0235">DNA replication</keyword>
<dbReference type="GO" id="GO:0000287">
    <property type="term" value="F:magnesium ion binding"/>
    <property type="evidence" value="ECO:0007669"/>
    <property type="project" value="UniProtKB-UniRule"/>
</dbReference>